<organism evidence="1 2">
    <name type="scientific">Fistulina hepatica ATCC 64428</name>
    <dbReference type="NCBI Taxonomy" id="1128425"/>
    <lineage>
        <taxon>Eukaryota</taxon>
        <taxon>Fungi</taxon>
        <taxon>Dikarya</taxon>
        <taxon>Basidiomycota</taxon>
        <taxon>Agaricomycotina</taxon>
        <taxon>Agaricomycetes</taxon>
        <taxon>Agaricomycetidae</taxon>
        <taxon>Agaricales</taxon>
        <taxon>Fistulinaceae</taxon>
        <taxon>Fistulina</taxon>
    </lineage>
</organism>
<feature type="non-terminal residue" evidence="1">
    <location>
        <position position="1"/>
    </location>
</feature>
<proteinExistence type="predicted"/>
<dbReference type="EMBL" id="KN881903">
    <property type="protein sequence ID" value="KIY47961.1"/>
    <property type="molecule type" value="Genomic_DNA"/>
</dbReference>
<dbReference type="OrthoDB" id="3253416at2759"/>
<feature type="non-terminal residue" evidence="1">
    <location>
        <position position="122"/>
    </location>
</feature>
<gene>
    <name evidence="1" type="ORF">FISHEDRAFT_13506</name>
</gene>
<accession>A0A0D7ADK3</accession>
<name>A0A0D7ADK3_9AGAR</name>
<protein>
    <submittedName>
        <fullName evidence="1">Uncharacterized protein</fullName>
    </submittedName>
</protein>
<evidence type="ECO:0000313" key="1">
    <source>
        <dbReference type="EMBL" id="KIY47961.1"/>
    </source>
</evidence>
<dbReference type="AlphaFoldDB" id="A0A0D7ADK3"/>
<dbReference type="Proteomes" id="UP000054144">
    <property type="component" value="Unassembled WGS sequence"/>
</dbReference>
<evidence type="ECO:0000313" key="2">
    <source>
        <dbReference type="Proteomes" id="UP000054144"/>
    </source>
</evidence>
<reference evidence="1 2" key="1">
    <citation type="journal article" date="2015" name="Fungal Genet. Biol.">
        <title>Evolution of novel wood decay mechanisms in Agaricales revealed by the genome sequences of Fistulina hepatica and Cylindrobasidium torrendii.</title>
        <authorList>
            <person name="Floudas D."/>
            <person name="Held B.W."/>
            <person name="Riley R."/>
            <person name="Nagy L.G."/>
            <person name="Koehler G."/>
            <person name="Ransdell A.S."/>
            <person name="Younus H."/>
            <person name="Chow J."/>
            <person name="Chiniquy J."/>
            <person name="Lipzen A."/>
            <person name="Tritt A."/>
            <person name="Sun H."/>
            <person name="Haridas S."/>
            <person name="LaButti K."/>
            <person name="Ohm R.A."/>
            <person name="Kues U."/>
            <person name="Blanchette R.A."/>
            <person name="Grigoriev I.V."/>
            <person name="Minto R.E."/>
            <person name="Hibbett D.S."/>
        </authorList>
    </citation>
    <scope>NUCLEOTIDE SEQUENCE [LARGE SCALE GENOMIC DNA]</scope>
    <source>
        <strain evidence="1 2">ATCC 64428</strain>
    </source>
</reference>
<keyword evidence="2" id="KW-1185">Reference proteome</keyword>
<sequence length="122" mass="13661">TQEQASFLKKEIVTKINDALSAATGIPDATMEYANYHTAVVQKLGVVLEGWPLDELVQPSRLGNTITKLKKVRDALSDGTCTFRRIDSAEKDRLYHEYRDKVAAGEIIERGRKTRADKGVLR</sequence>